<dbReference type="InterPro" id="IPR035897">
    <property type="entry name" value="Toll_tir_struct_dom_sf"/>
</dbReference>
<dbReference type="Proteomes" id="UP000287033">
    <property type="component" value="Unassembled WGS sequence"/>
</dbReference>
<dbReference type="Pfam" id="PF01582">
    <property type="entry name" value="TIR"/>
    <property type="match status" value="1"/>
</dbReference>
<reference evidence="9 10" key="1">
    <citation type="journal article" date="2018" name="Nat. Ecol. Evol.">
        <title>Shark genomes provide insights into elasmobranch evolution and the origin of vertebrates.</title>
        <authorList>
            <person name="Hara Y"/>
            <person name="Yamaguchi K"/>
            <person name="Onimaru K"/>
            <person name="Kadota M"/>
            <person name="Koyanagi M"/>
            <person name="Keeley SD"/>
            <person name="Tatsumi K"/>
            <person name="Tanaka K"/>
            <person name="Motone F"/>
            <person name="Kageyama Y"/>
            <person name="Nozu R"/>
            <person name="Adachi N"/>
            <person name="Nishimura O"/>
            <person name="Nakagawa R"/>
            <person name="Tanegashima C"/>
            <person name="Kiyatake I"/>
            <person name="Matsumoto R"/>
            <person name="Murakumo K"/>
            <person name="Nishida K"/>
            <person name="Terakita A"/>
            <person name="Kuratani S"/>
            <person name="Sato K"/>
            <person name="Hyodo S Kuraku.S."/>
        </authorList>
    </citation>
    <scope>NUCLEOTIDE SEQUENCE [LARGE SCALE GENOMIC DNA]</scope>
</reference>
<feature type="signal peptide" evidence="6">
    <location>
        <begin position="1"/>
        <end position="28"/>
    </location>
</feature>
<dbReference type="EMBL" id="BEZZ01000583">
    <property type="protein sequence ID" value="GCC34270.1"/>
    <property type="molecule type" value="Genomic_DNA"/>
</dbReference>
<dbReference type="PANTHER" id="PTHR11890">
    <property type="entry name" value="INTERLEUKIN-1 RECEPTOR FAMILY MEMBER"/>
    <property type="match status" value="1"/>
</dbReference>
<keyword evidence="10" id="KW-1185">Reference proteome</keyword>
<gene>
    <name evidence="9" type="ORF">chiPu_0012743</name>
</gene>
<keyword evidence="5" id="KW-0472">Membrane</keyword>
<comment type="caution">
    <text evidence="9">The sequence shown here is derived from an EMBL/GenBank/DDBJ whole genome shotgun (WGS) entry which is preliminary data.</text>
</comment>
<evidence type="ECO:0000313" key="9">
    <source>
        <dbReference type="EMBL" id="GCC34270.1"/>
    </source>
</evidence>
<name>A0A401SV58_CHIPU</name>
<keyword evidence="5" id="KW-1133">Transmembrane helix</keyword>
<dbReference type="SUPFAM" id="SSF48726">
    <property type="entry name" value="Immunoglobulin"/>
    <property type="match status" value="1"/>
</dbReference>
<dbReference type="OrthoDB" id="6075577at2759"/>
<proteinExistence type="inferred from homology"/>
<keyword evidence="3" id="KW-0325">Glycoprotein</keyword>
<evidence type="ECO:0000313" key="10">
    <source>
        <dbReference type="Proteomes" id="UP000287033"/>
    </source>
</evidence>
<evidence type="ECO:0000259" key="7">
    <source>
        <dbReference type="PROSITE" id="PS50104"/>
    </source>
</evidence>
<evidence type="ECO:0008006" key="11">
    <source>
        <dbReference type="Google" id="ProtNLM"/>
    </source>
</evidence>
<organism evidence="9 10">
    <name type="scientific">Chiloscyllium punctatum</name>
    <name type="common">Brownbanded bambooshark</name>
    <name type="synonym">Hemiscyllium punctatum</name>
    <dbReference type="NCBI Taxonomy" id="137246"/>
    <lineage>
        <taxon>Eukaryota</taxon>
        <taxon>Metazoa</taxon>
        <taxon>Chordata</taxon>
        <taxon>Craniata</taxon>
        <taxon>Vertebrata</taxon>
        <taxon>Chondrichthyes</taxon>
        <taxon>Elasmobranchii</taxon>
        <taxon>Galeomorphii</taxon>
        <taxon>Galeoidea</taxon>
        <taxon>Orectolobiformes</taxon>
        <taxon>Hemiscylliidae</taxon>
        <taxon>Chiloscyllium</taxon>
    </lineage>
</organism>
<dbReference type="PROSITE" id="PS50835">
    <property type="entry name" value="IG_LIKE"/>
    <property type="match status" value="1"/>
</dbReference>
<sequence>MWKSKQFLWVRSFCTALTLCVLSRVGTAEENDLKTAGASKPDFSCIDADRFYDHYVWTKQEQKHYLFCPLSKELLQLIPSASGFTVDRCNVAPTFLSPSGNQTYFLPVGSWMVLNCTVKLLYDQKFNWCDPNIEWSKDGHVIMNSSKYTSTEETRFNHNASEKFISSLLNISMMDESDYGIFACFIRKGSTTFTLQRDYNASHVPAVLGALLVLFALLLAGLLYVKCRLDLQLWYRNKYGEFEMNEPSAELIMNISRCRRLIVVLSKSYLEQDWCRLNFREALWQLLDLSRRPIFIMFESQYRELSHPAIQLLKSQRKSFTLLLWTSTSMTPSSEFWKQLRLLLPRKISHRSVMADPQTRLQDDKDPMLILNPDYLDCRSDPDPEGDLGVRAPIYKGPPPPVFALPKMKTNSSVEPPSEYTERSDVDIADLGSRNYETRTDFYCLVTEDDI</sequence>
<dbReference type="OMA" id="WCTNNFR"/>
<evidence type="ECO:0000256" key="3">
    <source>
        <dbReference type="ARBA" id="ARBA00023180"/>
    </source>
</evidence>
<keyword evidence="6" id="KW-0732">Signal</keyword>
<evidence type="ECO:0000256" key="2">
    <source>
        <dbReference type="ARBA" id="ARBA00023157"/>
    </source>
</evidence>
<keyword evidence="2" id="KW-1015">Disulfide bond</keyword>
<comment type="similarity">
    <text evidence="1">Belongs to the interleukin-1 receptor family.</text>
</comment>
<dbReference type="InterPro" id="IPR013783">
    <property type="entry name" value="Ig-like_fold"/>
</dbReference>
<accession>A0A401SV58</accession>
<feature type="transmembrane region" description="Helical" evidence="5">
    <location>
        <begin position="204"/>
        <end position="225"/>
    </location>
</feature>
<dbReference type="InterPro" id="IPR015621">
    <property type="entry name" value="IL-1_rcpt_fam"/>
</dbReference>
<feature type="chain" id="PRO_5019214414" description="Ig-like domain-containing protein" evidence="6">
    <location>
        <begin position="29"/>
        <end position="451"/>
    </location>
</feature>
<feature type="domain" description="Ig-like" evidence="8">
    <location>
        <begin position="93"/>
        <end position="200"/>
    </location>
</feature>
<dbReference type="PANTHER" id="PTHR11890:SF19">
    <property type="entry name" value="SINGLE IG IL-1-RELATED RECEPTOR"/>
    <property type="match status" value="1"/>
</dbReference>
<dbReference type="PROSITE" id="PS50104">
    <property type="entry name" value="TIR"/>
    <property type="match status" value="1"/>
</dbReference>
<evidence type="ECO:0000256" key="5">
    <source>
        <dbReference type="SAM" id="Phobius"/>
    </source>
</evidence>
<feature type="domain" description="TIR" evidence="7">
    <location>
        <begin position="195"/>
        <end position="344"/>
    </location>
</feature>
<evidence type="ECO:0000256" key="4">
    <source>
        <dbReference type="ARBA" id="ARBA00023319"/>
    </source>
</evidence>
<dbReference type="SMART" id="SM00255">
    <property type="entry name" value="TIR"/>
    <property type="match status" value="1"/>
</dbReference>
<keyword evidence="4" id="KW-0393">Immunoglobulin domain</keyword>
<dbReference type="Gene3D" id="2.60.40.10">
    <property type="entry name" value="Immunoglobulins"/>
    <property type="match status" value="1"/>
</dbReference>
<dbReference type="AlphaFoldDB" id="A0A401SV58"/>
<evidence type="ECO:0000259" key="8">
    <source>
        <dbReference type="PROSITE" id="PS50835"/>
    </source>
</evidence>
<evidence type="ECO:0000256" key="1">
    <source>
        <dbReference type="ARBA" id="ARBA00009752"/>
    </source>
</evidence>
<dbReference type="STRING" id="137246.A0A401SV58"/>
<dbReference type="GO" id="GO:0007165">
    <property type="term" value="P:signal transduction"/>
    <property type="evidence" value="ECO:0007669"/>
    <property type="project" value="InterPro"/>
</dbReference>
<dbReference type="InterPro" id="IPR036179">
    <property type="entry name" value="Ig-like_dom_sf"/>
</dbReference>
<dbReference type="SUPFAM" id="SSF52200">
    <property type="entry name" value="Toll/Interleukin receptor TIR domain"/>
    <property type="match status" value="1"/>
</dbReference>
<dbReference type="InterPro" id="IPR000157">
    <property type="entry name" value="TIR_dom"/>
</dbReference>
<evidence type="ECO:0000256" key="6">
    <source>
        <dbReference type="SAM" id="SignalP"/>
    </source>
</evidence>
<keyword evidence="5" id="KW-0812">Transmembrane</keyword>
<dbReference type="InterPro" id="IPR007110">
    <property type="entry name" value="Ig-like_dom"/>
</dbReference>
<protein>
    <recommendedName>
        <fullName evidence="11">Ig-like domain-containing protein</fullName>
    </recommendedName>
</protein>
<dbReference type="Gene3D" id="3.40.50.10140">
    <property type="entry name" value="Toll/interleukin-1 receptor homology (TIR) domain"/>
    <property type="match status" value="1"/>
</dbReference>